<name>A0A4R6J773_9ACTN</name>
<comment type="caution">
    <text evidence="1">The sequence shown here is derived from an EMBL/GenBank/DDBJ whole genome shotgun (WGS) entry which is preliminary data.</text>
</comment>
<dbReference type="OrthoDB" id="3265421at2"/>
<sequence length="232" mass="25686">MSTDDRKFDKHRILPLAQEAESAASLLAHGIDLVRRIGAIEPSPMFACLAMGAEKLLKLSIGLLSWETTGAWPTQSEMRNRLRHGIGTMHARTLNELGDRLSDPSTAGSARKAISALRQEVIDDPIATFALMALSDYAQQGRFYNLDILAGADPLAPSPSDRWNQLEKDVLTLNPTIAAMIGTDRWIAEGQPLINNQIADSLLRWWRLHQRSWNTGALGRQAQLWSTRLGNP</sequence>
<reference evidence="1 2" key="1">
    <citation type="submission" date="2019-03" db="EMBL/GenBank/DDBJ databases">
        <title>Genomic Encyclopedia of Type Strains, Phase III (KMG-III): the genomes of soil and plant-associated and newly described type strains.</title>
        <authorList>
            <person name="Whitman W."/>
        </authorList>
    </citation>
    <scope>NUCLEOTIDE SEQUENCE [LARGE SCALE GENOMIC DNA]</scope>
    <source>
        <strain evidence="1 2">VKM Ac-2527</strain>
    </source>
</reference>
<protein>
    <recommendedName>
        <fullName evidence="3">AbiV family abortive infection protein</fullName>
    </recommendedName>
</protein>
<evidence type="ECO:0008006" key="3">
    <source>
        <dbReference type="Google" id="ProtNLM"/>
    </source>
</evidence>
<evidence type="ECO:0000313" key="2">
    <source>
        <dbReference type="Proteomes" id="UP000295388"/>
    </source>
</evidence>
<dbReference type="Proteomes" id="UP000295388">
    <property type="component" value="Unassembled WGS sequence"/>
</dbReference>
<accession>A0A4R6J773</accession>
<dbReference type="EMBL" id="SNWQ01000039">
    <property type="protein sequence ID" value="TDO30226.1"/>
    <property type="molecule type" value="Genomic_DNA"/>
</dbReference>
<gene>
    <name evidence="1" type="ORF">EV643_13925</name>
</gene>
<keyword evidence="2" id="KW-1185">Reference proteome</keyword>
<dbReference type="AlphaFoldDB" id="A0A4R6J773"/>
<dbReference type="RefSeq" id="WP_133805696.1">
    <property type="nucleotide sequence ID" value="NZ_SNWQ01000039.1"/>
</dbReference>
<evidence type="ECO:0000313" key="1">
    <source>
        <dbReference type="EMBL" id="TDO30226.1"/>
    </source>
</evidence>
<proteinExistence type="predicted"/>
<organism evidence="1 2">
    <name type="scientific">Kribbella caucasensis</name>
    <dbReference type="NCBI Taxonomy" id="2512215"/>
    <lineage>
        <taxon>Bacteria</taxon>
        <taxon>Bacillati</taxon>
        <taxon>Actinomycetota</taxon>
        <taxon>Actinomycetes</taxon>
        <taxon>Propionibacteriales</taxon>
        <taxon>Kribbellaceae</taxon>
        <taxon>Kribbella</taxon>
    </lineage>
</organism>